<dbReference type="Gene3D" id="3.30.565.10">
    <property type="entry name" value="Histidine kinase-like ATPase, C-terminal domain"/>
    <property type="match status" value="1"/>
</dbReference>
<dbReference type="SUPFAM" id="SSF50341">
    <property type="entry name" value="CheW-like"/>
    <property type="match status" value="1"/>
</dbReference>
<dbReference type="Gene3D" id="1.20.120.160">
    <property type="entry name" value="HPT domain"/>
    <property type="match status" value="1"/>
</dbReference>
<dbReference type="PROSITE" id="PS50109">
    <property type="entry name" value="HIS_KIN"/>
    <property type="match status" value="1"/>
</dbReference>
<evidence type="ECO:0000313" key="17">
    <source>
        <dbReference type="Proteomes" id="UP000075424"/>
    </source>
</evidence>
<evidence type="ECO:0000259" key="15">
    <source>
        <dbReference type="PROSITE" id="PS50894"/>
    </source>
</evidence>
<dbReference type="Pfam" id="PF02518">
    <property type="entry name" value="HATPase_c"/>
    <property type="match status" value="1"/>
</dbReference>
<dbReference type="Pfam" id="PF02895">
    <property type="entry name" value="H-kinase_dim"/>
    <property type="match status" value="1"/>
</dbReference>
<name>A0A150M6U7_GEOSE</name>
<evidence type="ECO:0000256" key="9">
    <source>
        <dbReference type="ARBA" id="ARBA00022840"/>
    </source>
</evidence>
<dbReference type="SUPFAM" id="SSF47384">
    <property type="entry name" value="Homodimeric domain of signal transducing histidine kinase"/>
    <property type="match status" value="1"/>
</dbReference>
<dbReference type="InterPro" id="IPR035891">
    <property type="entry name" value="CheY-binding_CheA"/>
</dbReference>
<feature type="domain" description="HPt" evidence="15">
    <location>
        <begin position="1"/>
        <end position="103"/>
    </location>
</feature>
<dbReference type="EC" id="2.7.13.3" evidence="2"/>
<dbReference type="Proteomes" id="UP000075424">
    <property type="component" value="Unassembled WGS sequence"/>
</dbReference>
<gene>
    <name evidence="16" type="ORF">B4109_1046</name>
</gene>
<dbReference type="Pfam" id="PF07194">
    <property type="entry name" value="P2"/>
    <property type="match status" value="1"/>
</dbReference>
<dbReference type="CDD" id="cd16916">
    <property type="entry name" value="HATPase_CheA-like"/>
    <property type="match status" value="1"/>
</dbReference>
<dbReference type="CDD" id="cd00088">
    <property type="entry name" value="HPT"/>
    <property type="match status" value="1"/>
</dbReference>
<evidence type="ECO:0000313" key="16">
    <source>
        <dbReference type="EMBL" id="KYD20340.1"/>
    </source>
</evidence>
<dbReference type="Gene3D" id="3.30.70.1110">
    <property type="entry name" value="Histidine kinase CheA-like, P2 response regulator-binding domain"/>
    <property type="match status" value="1"/>
</dbReference>
<evidence type="ECO:0000256" key="10">
    <source>
        <dbReference type="ARBA" id="ARBA00023012"/>
    </source>
</evidence>
<dbReference type="PROSITE" id="PS50851">
    <property type="entry name" value="CHEW"/>
    <property type="match status" value="1"/>
</dbReference>
<dbReference type="Pfam" id="PF01627">
    <property type="entry name" value="Hpt"/>
    <property type="match status" value="1"/>
</dbReference>
<keyword evidence="5 11" id="KW-0597">Phosphoprotein</keyword>
<comment type="catalytic activity">
    <reaction evidence="1">
        <text>ATP + protein L-histidine = ADP + protein N-phospho-L-histidine.</text>
        <dbReference type="EC" id="2.7.13.3"/>
    </reaction>
</comment>
<evidence type="ECO:0000256" key="3">
    <source>
        <dbReference type="ARBA" id="ARBA00021495"/>
    </source>
</evidence>
<comment type="caution">
    <text evidence="16">The sequence shown here is derived from an EMBL/GenBank/DDBJ whole genome shotgun (WGS) entry which is preliminary data.</text>
</comment>
<reference evidence="16 17" key="1">
    <citation type="submission" date="2016-01" db="EMBL/GenBank/DDBJ databases">
        <title>Draft Genome Sequences of Seven Thermophilic Sporeformers Isolated from Foods.</title>
        <authorList>
            <person name="Berendsen E.M."/>
            <person name="Wells-Bennik M.H."/>
            <person name="Krawcyk A.O."/>
            <person name="De Jong A."/>
            <person name="Holsappel S."/>
            <person name="Eijlander R.T."/>
            <person name="Kuipers O.P."/>
        </authorList>
    </citation>
    <scope>NUCLEOTIDE SEQUENCE [LARGE SCALE GENOMIC DNA]</scope>
    <source>
        <strain evidence="16 17">B4109</strain>
    </source>
</reference>
<evidence type="ECO:0000256" key="5">
    <source>
        <dbReference type="ARBA" id="ARBA00022553"/>
    </source>
</evidence>
<keyword evidence="8" id="KW-0418">Kinase</keyword>
<organism evidence="16 17">
    <name type="scientific">Geobacillus stearothermophilus</name>
    <name type="common">Bacillus stearothermophilus</name>
    <dbReference type="NCBI Taxonomy" id="1422"/>
    <lineage>
        <taxon>Bacteria</taxon>
        <taxon>Bacillati</taxon>
        <taxon>Bacillota</taxon>
        <taxon>Bacilli</taxon>
        <taxon>Bacillales</taxon>
        <taxon>Anoxybacillaceae</taxon>
        <taxon>Geobacillus</taxon>
    </lineage>
</organism>
<dbReference type="RefSeq" id="WP_061567726.1">
    <property type="nucleotide sequence ID" value="NZ_JARMSZ010000060.1"/>
</dbReference>
<dbReference type="InterPro" id="IPR037006">
    <property type="entry name" value="CheA-like_homodim_sf"/>
</dbReference>
<keyword evidence="9" id="KW-0067">ATP-binding</keyword>
<dbReference type="PANTHER" id="PTHR43395:SF1">
    <property type="entry name" value="CHEMOTAXIS PROTEIN CHEA"/>
    <property type="match status" value="1"/>
</dbReference>
<keyword evidence="4" id="KW-0145">Chemotaxis</keyword>
<dbReference type="SUPFAM" id="SSF47226">
    <property type="entry name" value="Histidine-containing phosphotransfer domain, HPT domain"/>
    <property type="match status" value="1"/>
</dbReference>
<dbReference type="PANTHER" id="PTHR43395">
    <property type="entry name" value="SENSOR HISTIDINE KINASE CHEA"/>
    <property type="match status" value="1"/>
</dbReference>
<dbReference type="GO" id="GO:0006935">
    <property type="term" value="P:chemotaxis"/>
    <property type="evidence" value="ECO:0007669"/>
    <property type="project" value="UniProtKB-KW"/>
</dbReference>
<accession>A0A150M6U7</accession>
<protein>
    <recommendedName>
        <fullName evidence="3">Chemotaxis protein CheA</fullName>
        <ecNumber evidence="2">2.7.13.3</ecNumber>
    </recommendedName>
</protein>
<evidence type="ECO:0000259" key="13">
    <source>
        <dbReference type="PROSITE" id="PS50109"/>
    </source>
</evidence>
<dbReference type="InterPro" id="IPR004358">
    <property type="entry name" value="Sig_transdc_His_kin-like_C"/>
</dbReference>
<dbReference type="InterPro" id="IPR036061">
    <property type="entry name" value="CheW-like_dom_sf"/>
</dbReference>
<evidence type="ECO:0000256" key="4">
    <source>
        <dbReference type="ARBA" id="ARBA00022500"/>
    </source>
</evidence>
<dbReference type="GO" id="GO:0005524">
    <property type="term" value="F:ATP binding"/>
    <property type="evidence" value="ECO:0007669"/>
    <property type="project" value="UniProtKB-KW"/>
</dbReference>
<feature type="domain" description="Histidine kinase" evidence="13">
    <location>
        <begin position="284"/>
        <end position="534"/>
    </location>
</feature>
<dbReference type="SMART" id="SM01231">
    <property type="entry name" value="H-kinase_dim"/>
    <property type="match status" value="1"/>
</dbReference>
<dbReference type="InterPro" id="IPR037052">
    <property type="entry name" value="CheA-like_P2_sf"/>
</dbReference>
<dbReference type="Pfam" id="PF01584">
    <property type="entry name" value="CheW"/>
    <property type="match status" value="1"/>
</dbReference>
<dbReference type="CDD" id="cd00731">
    <property type="entry name" value="CheA_reg"/>
    <property type="match status" value="1"/>
</dbReference>
<dbReference type="InterPro" id="IPR036641">
    <property type="entry name" value="HPT_dom_sf"/>
</dbReference>
<keyword evidence="10" id="KW-0902">Two-component regulatory system</keyword>
<evidence type="ECO:0000256" key="8">
    <source>
        <dbReference type="ARBA" id="ARBA00022777"/>
    </source>
</evidence>
<proteinExistence type="predicted"/>
<dbReference type="InterPro" id="IPR051315">
    <property type="entry name" value="Bact_Chemotaxis_CheA"/>
</dbReference>
<dbReference type="GO" id="GO:0000155">
    <property type="term" value="F:phosphorelay sensor kinase activity"/>
    <property type="evidence" value="ECO:0007669"/>
    <property type="project" value="InterPro"/>
</dbReference>
<dbReference type="InterPro" id="IPR003594">
    <property type="entry name" value="HATPase_dom"/>
</dbReference>
<evidence type="ECO:0000256" key="12">
    <source>
        <dbReference type="SAM" id="MobiDB-lite"/>
    </source>
</evidence>
<feature type="region of interest" description="Disordered" evidence="12">
    <location>
        <begin position="243"/>
        <end position="262"/>
    </location>
</feature>
<dbReference type="InterPro" id="IPR005467">
    <property type="entry name" value="His_kinase_dom"/>
</dbReference>
<dbReference type="PROSITE" id="PS50894">
    <property type="entry name" value="HPT"/>
    <property type="match status" value="1"/>
</dbReference>
<dbReference type="EMBL" id="LQYV01000152">
    <property type="protein sequence ID" value="KYD20340.1"/>
    <property type="molecule type" value="Genomic_DNA"/>
</dbReference>
<dbReference type="InterPro" id="IPR036890">
    <property type="entry name" value="HATPase_C_sf"/>
</dbReference>
<dbReference type="FunFam" id="3.30.565.10:FF:000016">
    <property type="entry name" value="Chemotaxis protein CheA, putative"/>
    <property type="match status" value="1"/>
</dbReference>
<dbReference type="SUPFAM" id="SSF55874">
    <property type="entry name" value="ATPase domain of HSP90 chaperone/DNA topoisomerase II/histidine kinase"/>
    <property type="match status" value="1"/>
</dbReference>
<evidence type="ECO:0000256" key="7">
    <source>
        <dbReference type="ARBA" id="ARBA00022741"/>
    </source>
</evidence>
<dbReference type="SMART" id="SM00387">
    <property type="entry name" value="HATPase_c"/>
    <property type="match status" value="1"/>
</dbReference>
<dbReference type="GO" id="GO:0005737">
    <property type="term" value="C:cytoplasm"/>
    <property type="evidence" value="ECO:0007669"/>
    <property type="project" value="InterPro"/>
</dbReference>
<dbReference type="SUPFAM" id="SSF55052">
    <property type="entry name" value="CheY-binding domain of CheA"/>
    <property type="match status" value="1"/>
</dbReference>
<dbReference type="InterPro" id="IPR004105">
    <property type="entry name" value="CheA-like_dim"/>
</dbReference>
<evidence type="ECO:0000256" key="6">
    <source>
        <dbReference type="ARBA" id="ARBA00022679"/>
    </source>
</evidence>
<dbReference type="SMART" id="SM00260">
    <property type="entry name" value="CheW"/>
    <property type="match status" value="1"/>
</dbReference>
<keyword evidence="7" id="KW-0547">Nucleotide-binding</keyword>
<dbReference type="AlphaFoldDB" id="A0A150M6U7"/>
<evidence type="ECO:0000256" key="11">
    <source>
        <dbReference type="PROSITE-ProRule" id="PRU00110"/>
    </source>
</evidence>
<keyword evidence="6" id="KW-0808">Transferase</keyword>
<sequence length="666" mass="73852">MDMSQYLDLFIDESKEHLQAINERLLELEKTPEDMSVVNDIFRSAHTLKGMSATMGFEDLANLTHQMENVLDGIRNRRLSVTPELLDVIFEAVDHLEAMISSIAAGGDGTRDVRRTVEQLKRIEQGEMPNKQAAREEPPLEHAYGEFEYYVLEQAKEQGFSVYEIRVRLRDDCLLKAARVYMVFEQLNEVGEIVKAMPPVEMLEEEQFDREFLVTVVSKAPADELQKRLMGISEIDDVKVSMLSSNEPPAESEKAAAPQQPAAMEQAAAVQAEAEAPEKQTAKQATKTIRVNIERLDMLMNLFEELVVDRGRLEQISRELNHAELTETVERMSRISSDLQTIILNMRMVPVETVFNRFPRMVRQLARELGKKVRLDVIGAETELDRTVIDEIGDPLVHLLRNALDHGIEAPDVRAARGKPEEGTIQLRAYHSGNHVFIEIEDDGAGISREKVLKKAISRGIVSPEAAEHLTDEQVYELIFAPGFSTADHISDISGRGVGLDVVKSTIESLGGTVAVDSRPGQGSLFSIQLPLTLSIISVLLVQIAAETYAIPLSSIMETALIRKEDVFYVHNQPVIDFRGKVVPLVRLKDVFAVPGVSDDSETVPAVIVRKGEKLAALAVDSFIGQQEVVLKSLGNYLSSVFAISGATILGDGRVALIIDCNALVK</sequence>
<dbReference type="InterPro" id="IPR008207">
    <property type="entry name" value="Sig_transdc_His_kin_Hpt_dom"/>
</dbReference>
<dbReference type="PRINTS" id="PR00344">
    <property type="entry name" value="BCTRLSENSOR"/>
</dbReference>
<dbReference type="InterPro" id="IPR010808">
    <property type="entry name" value="CheA_P2-bd"/>
</dbReference>
<dbReference type="SMART" id="SM00073">
    <property type="entry name" value="HPT"/>
    <property type="match status" value="1"/>
</dbReference>
<evidence type="ECO:0000256" key="2">
    <source>
        <dbReference type="ARBA" id="ARBA00012438"/>
    </source>
</evidence>
<dbReference type="InterPro" id="IPR036097">
    <property type="entry name" value="HisK_dim/P_sf"/>
</dbReference>
<feature type="modified residue" description="Phosphohistidine" evidence="11">
    <location>
        <position position="46"/>
    </location>
</feature>
<evidence type="ECO:0000259" key="14">
    <source>
        <dbReference type="PROSITE" id="PS50851"/>
    </source>
</evidence>
<evidence type="ECO:0000256" key="1">
    <source>
        <dbReference type="ARBA" id="ARBA00000085"/>
    </source>
</evidence>
<dbReference type="PATRIC" id="fig|1422.18.peg.2199"/>
<dbReference type="Gene3D" id="2.30.30.40">
    <property type="entry name" value="SH3 Domains"/>
    <property type="match status" value="1"/>
</dbReference>
<feature type="domain" description="CheW-like" evidence="14">
    <location>
        <begin position="536"/>
        <end position="666"/>
    </location>
</feature>
<dbReference type="Gene3D" id="1.10.287.560">
    <property type="entry name" value="Histidine kinase CheA-like, homodimeric domain"/>
    <property type="match status" value="1"/>
</dbReference>
<dbReference type="InterPro" id="IPR002545">
    <property type="entry name" value="CheW-lke_dom"/>
</dbReference>